<dbReference type="PANTHER" id="PTHR21437:SF1">
    <property type="entry name" value="WIDE AWAKE"/>
    <property type="match status" value="1"/>
</dbReference>
<dbReference type="KEGG" id="pmrn:116949744"/>
<feature type="compositionally biased region" description="Gly residues" evidence="3">
    <location>
        <begin position="228"/>
        <end position="251"/>
    </location>
</feature>
<feature type="region of interest" description="Disordered" evidence="3">
    <location>
        <begin position="365"/>
        <end position="455"/>
    </location>
</feature>
<dbReference type="GO" id="GO:0005819">
    <property type="term" value="C:spindle"/>
    <property type="evidence" value="ECO:0007669"/>
    <property type="project" value="TreeGrafter"/>
</dbReference>
<feature type="repeat" description="ANK" evidence="1">
    <location>
        <begin position="497"/>
        <end position="522"/>
    </location>
</feature>
<dbReference type="GO" id="GO:0000132">
    <property type="term" value="P:establishment of mitotic spindle orientation"/>
    <property type="evidence" value="ECO:0007669"/>
    <property type="project" value="TreeGrafter"/>
</dbReference>
<evidence type="ECO:0000256" key="3">
    <source>
        <dbReference type="SAM" id="MobiDB-lite"/>
    </source>
</evidence>
<proteinExistence type="predicted"/>
<evidence type="ECO:0000313" key="6">
    <source>
        <dbReference type="RefSeq" id="XP_032823268.1"/>
    </source>
</evidence>
<reference evidence="6" key="1">
    <citation type="submission" date="2025-08" db="UniProtKB">
        <authorList>
            <consortium name="RefSeq"/>
        </authorList>
    </citation>
    <scope>IDENTIFICATION</scope>
    <source>
        <tissue evidence="6">Sperm</tissue>
    </source>
</reference>
<keyword evidence="5" id="KW-1185">Reference proteome</keyword>
<feature type="region of interest" description="Disordered" evidence="3">
    <location>
        <begin position="209"/>
        <end position="253"/>
    </location>
</feature>
<dbReference type="CTD" id="162282"/>
<dbReference type="CDD" id="cd00063">
    <property type="entry name" value="FN3"/>
    <property type="match status" value="1"/>
</dbReference>
<accession>A0AAJ7X7U6</accession>
<feature type="domain" description="Fibronectin type-III" evidence="4">
    <location>
        <begin position="597"/>
        <end position="694"/>
    </location>
</feature>
<dbReference type="InterPro" id="IPR039269">
    <property type="entry name" value="ANKFN1"/>
</dbReference>
<organism evidence="5 6">
    <name type="scientific">Petromyzon marinus</name>
    <name type="common">Sea lamprey</name>
    <dbReference type="NCBI Taxonomy" id="7757"/>
    <lineage>
        <taxon>Eukaryota</taxon>
        <taxon>Metazoa</taxon>
        <taxon>Chordata</taxon>
        <taxon>Craniata</taxon>
        <taxon>Vertebrata</taxon>
        <taxon>Cyclostomata</taxon>
        <taxon>Hyperoartia</taxon>
        <taxon>Petromyzontiformes</taxon>
        <taxon>Petromyzontidae</taxon>
        <taxon>Petromyzon</taxon>
    </lineage>
</organism>
<dbReference type="PROSITE" id="PS50853">
    <property type="entry name" value="FN3"/>
    <property type="match status" value="1"/>
</dbReference>
<feature type="region of interest" description="Disordered" evidence="3">
    <location>
        <begin position="323"/>
        <end position="353"/>
    </location>
</feature>
<dbReference type="PROSITE" id="PS50088">
    <property type="entry name" value="ANK_REPEAT"/>
    <property type="match status" value="1"/>
</dbReference>
<evidence type="ECO:0000256" key="1">
    <source>
        <dbReference type="PROSITE-ProRule" id="PRU00023"/>
    </source>
</evidence>
<dbReference type="InterPro" id="IPR036116">
    <property type="entry name" value="FN3_sf"/>
</dbReference>
<dbReference type="InterPro" id="IPR036770">
    <property type="entry name" value="Ankyrin_rpt-contain_sf"/>
</dbReference>
<dbReference type="InterPro" id="IPR003961">
    <property type="entry name" value="FN3_dom"/>
</dbReference>
<dbReference type="SUPFAM" id="SSF48403">
    <property type="entry name" value="Ankyrin repeat"/>
    <property type="match status" value="1"/>
</dbReference>
<evidence type="ECO:0000259" key="4">
    <source>
        <dbReference type="PROSITE" id="PS50853"/>
    </source>
</evidence>
<dbReference type="PROSITE" id="PS50297">
    <property type="entry name" value="ANK_REP_REGION"/>
    <property type="match status" value="1"/>
</dbReference>
<dbReference type="Pfam" id="PF00041">
    <property type="entry name" value="fn3"/>
    <property type="match status" value="1"/>
</dbReference>
<dbReference type="SMART" id="SM00060">
    <property type="entry name" value="FN3"/>
    <property type="match status" value="1"/>
</dbReference>
<protein>
    <submittedName>
        <fullName evidence="6">Ankyrin repeat and fibronectin type-III domain-containing protein 1-like</fullName>
    </submittedName>
</protein>
<dbReference type="Gene3D" id="1.25.40.20">
    <property type="entry name" value="Ankyrin repeat-containing domain"/>
    <property type="match status" value="1"/>
</dbReference>
<keyword evidence="2" id="KW-0175">Coiled coil</keyword>
<dbReference type="RefSeq" id="XP_032823268.1">
    <property type="nucleotide sequence ID" value="XM_032967377.1"/>
</dbReference>
<gene>
    <name evidence="6" type="primary">LOC116949744</name>
</gene>
<keyword evidence="1" id="KW-0040">ANK repeat</keyword>
<feature type="coiled-coil region" evidence="2">
    <location>
        <begin position="528"/>
        <end position="555"/>
    </location>
</feature>
<dbReference type="PANTHER" id="PTHR21437">
    <property type="entry name" value="WIDE AWAKE"/>
    <property type="match status" value="1"/>
</dbReference>
<dbReference type="GO" id="GO:0061172">
    <property type="term" value="P:regulation of establishment of bipolar cell polarity"/>
    <property type="evidence" value="ECO:0007669"/>
    <property type="project" value="TreeGrafter"/>
</dbReference>
<name>A0AAJ7X7U6_PETMA</name>
<dbReference type="Gene3D" id="2.60.40.10">
    <property type="entry name" value="Immunoglobulins"/>
    <property type="match status" value="1"/>
</dbReference>
<dbReference type="InterPro" id="IPR013783">
    <property type="entry name" value="Ig-like_fold"/>
</dbReference>
<dbReference type="InterPro" id="IPR002110">
    <property type="entry name" value="Ankyrin_rpt"/>
</dbReference>
<sequence>MIGESTADLGRQHFEDLEDLEAMQRELTEPRPAMDIHPVIIDGRKRSTLPVGPATLPDNRLAELLGGLTLGELESWLLWERAPRGGGGSGGELHRDDGGGGDDVSVWAHRPPCGAGTARAAPRSLDKRVVHMALSRSRVLPDPYQPLAAPWPLPRPLRGDAVGCKGVDRAPVVTCPQVTARCSAPPAGAIAQAGGPLRGCASGGDVAHRGDGGRGGWRPQREPCWHQDGGGGGAGCGSGGADMGGGGGGRSAGDSLDPDGCGWLRKSSSLDSSLCRVAADSHGGYGEAGKPKLKRKVSWGAADKRHCQAKRFEGDVVRWAQQRLSHRSHRSRSAGASPLSSARPRSVALNWPPPEEMTQQMRDLQFSSPAGGCGPVASTVAPATSGGGGGAGGPLNLAPQAARRSDGASPSAAKRLYRNLSDKLRGAGGGGGGSDEACAVHTRSERDRQQRKSASLPNLQCGEALLAAVEQQDMEGVRLLLDRFSPDELDLNTPNSEGLVPLDIASMTNNVPMARMLLRAGARESPHFVSLESRAQHLSALAREAEQRVGDLAAQLINEPAGCDACERQRQLAAWEWRHRLYKRMQTGFEHARTPDAPTHVQLCVTGSHTLAVSFQEPLLINAAIVTKYKVEWSSSSQNFAPPSGDCVLEDLRVLKCSISNLPSGVPCYVRVSAYNMKGWGPPQCSVPAFAIPSNWRELECLPARSRDRTEALDQLLRQLKLTWQWGDTQANPKLQAAGRKHSVSKSLKHLFHSNTKFVKTMKRGLYLASVFFDGDSVLVTQEDQLPVLEVDDSCSSSISQDFLWFAKVSCMWDDVDWLRHRVMSSLSSCSSALQARQKILVAVSHMQAALGVSDLGRAYLEPLKDRHGNAVLLTLREVSEPLQHAPGGLRWQPVSRLLSQRKSLSTPEEPSALEALIITLQEKVSYQRMSSQLLEPGLYLGYLKLCSSVEQIKVLVTQKMPNMLCHSKIRDNPNVSREEWAWLRSVGGPGPVVWRAAGHEEGPQGVFQQQLTAAVQALLARINVSVQQARDFRVYTQEVLELSHGVSFLLLMPPAHAVCTAPGQNPYTPHAGFLTLPLQIFELVHFWRYSPSFLGRYCRLSARLELESLLSQQALREALSDDELLVAKQRQQQVADFTQVRPAGGHGISHR</sequence>
<evidence type="ECO:0000313" key="5">
    <source>
        <dbReference type="Proteomes" id="UP001318040"/>
    </source>
</evidence>
<dbReference type="AlphaFoldDB" id="A0AAJ7X7U6"/>
<evidence type="ECO:0000256" key="2">
    <source>
        <dbReference type="SAM" id="Coils"/>
    </source>
</evidence>
<dbReference type="SUPFAM" id="SSF49265">
    <property type="entry name" value="Fibronectin type III"/>
    <property type="match status" value="1"/>
</dbReference>
<dbReference type="Proteomes" id="UP001318040">
    <property type="component" value="Chromosome 37"/>
</dbReference>